<evidence type="ECO:0000313" key="2">
    <source>
        <dbReference type="EMBL" id="SHJ94378.1"/>
    </source>
</evidence>
<organism evidence="2 3">
    <name type="scientific">Hathewaya proteolytica DSM 3090</name>
    <dbReference type="NCBI Taxonomy" id="1121331"/>
    <lineage>
        <taxon>Bacteria</taxon>
        <taxon>Bacillati</taxon>
        <taxon>Bacillota</taxon>
        <taxon>Clostridia</taxon>
        <taxon>Eubacteriales</taxon>
        <taxon>Clostridiaceae</taxon>
        <taxon>Hathewaya</taxon>
    </lineage>
</organism>
<protein>
    <submittedName>
        <fullName evidence="2">Uncharacterized protein</fullName>
    </submittedName>
</protein>
<dbReference type="AlphaFoldDB" id="A0A1M6NF39"/>
<feature type="chain" id="PRO_5039496080" evidence="1">
    <location>
        <begin position="25"/>
        <end position="154"/>
    </location>
</feature>
<evidence type="ECO:0000256" key="1">
    <source>
        <dbReference type="SAM" id="SignalP"/>
    </source>
</evidence>
<dbReference type="EMBL" id="FRAD01000010">
    <property type="protein sequence ID" value="SHJ94378.1"/>
    <property type="molecule type" value="Genomic_DNA"/>
</dbReference>
<reference evidence="2 3" key="1">
    <citation type="submission" date="2016-11" db="EMBL/GenBank/DDBJ databases">
        <authorList>
            <person name="Jaros S."/>
            <person name="Januszkiewicz K."/>
            <person name="Wedrychowicz H."/>
        </authorList>
    </citation>
    <scope>NUCLEOTIDE SEQUENCE [LARGE SCALE GENOMIC DNA]</scope>
    <source>
        <strain evidence="2 3">DSM 3090</strain>
    </source>
</reference>
<sequence length="154" mass="16771">MKKSVKISLLVSIICATFILPTQAQSFAQATCESGDWNPFKHDTGVATMHFCSSHPDGYSKYKINLEVKSNYTYTSVQKSTLQARGAVLTWMDPNSTTSRSISIITGESDDYTAMARVICDDVFCTTCLDSGNNSYPGGPGRATLNQSSAWVTE</sequence>
<proteinExistence type="predicted"/>
<name>A0A1M6NF39_9CLOT</name>
<keyword evidence="3" id="KW-1185">Reference proteome</keyword>
<dbReference type="RefSeq" id="WP_072903387.1">
    <property type="nucleotide sequence ID" value="NZ_FRAD01000010.1"/>
</dbReference>
<dbReference type="STRING" id="1121331.SAMN02745248_01374"/>
<evidence type="ECO:0000313" key="3">
    <source>
        <dbReference type="Proteomes" id="UP000183952"/>
    </source>
</evidence>
<feature type="signal peptide" evidence="1">
    <location>
        <begin position="1"/>
        <end position="24"/>
    </location>
</feature>
<dbReference type="Proteomes" id="UP000183952">
    <property type="component" value="Unassembled WGS sequence"/>
</dbReference>
<accession>A0A1M6NF39</accession>
<gene>
    <name evidence="2" type="ORF">SAMN02745248_01374</name>
</gene>
<keyword evidence="1" id="KW-0732">Signal</keyword>